<protein>
    <recommendedName>
        <fullName evidence="3">Glycosyltransferase family 1 protein</fullName>
    </recommendedName>
</protein>
<proteinExistence type="predicted"/>
<dbReference type="RefSeq" id="WP_015542852.1">
    <property type="nucleotide sequence ID" value="NC_021022.1"/>
</dbReference>
<dbReference type="PATRIC" id="fig|657314.3.peg.2701"/>
<reference evidence="1 2" key="2">
    <citation type="submission" date="2010-03" db="EMBL/GenBank/DDBJ databases">
        <authorList>
            <person name="Pajon A."/>
        </authorList>
    </citation>
    <scope>NUCLEOTIDE SEQUENCE [LARGE SCALE GENOMIC DNA]</scope>
    <source>
        <strain evidence="1 2">A2-162</strain>
    </source>
</reference>
<dbReference type="EMBL" id="FP929054">
    <property type="protein sequence ID" value="CBL24091.1"/>
    <property type="molecule type" value="Genomic_DNA"/>
</dbReference>
<sequence length="377" mass="43494">MKIALVKQDVYQDLYVGNKDMSPVELLYSSAGRVGPISLFDEYDCDFYIVEEENTSECHVWEKVMPKMVKEFRKLKTQTVKAVKGMDFHEPGSDKPNGYYAVKCSDINWEKYDAVISINVSVPTQIVQKYPQVLWAYMIGEANFMLDKVYFGYDVCLNQLIRGENDLVHGVIDFPYTFVNKDHLERVLHDELGEVEKSGIYGEINTTTERPVRNIPQFEPISKATGEPILVHKQNIKNNLIEMYKAKYYLKVGGRQTRGNGAIEAISLGTVVLLSPSDIICGQVLPKEAWVFNAEDAIEKINYLNNNPEEYEKLLELERALVQQFVIDYPKFWLEKAVELKKKTGANKVYKYSNTKYFSDIVKRYKNKKKRIQIIGK</sequence>
<name>D4LTI3_9FIRM</name>
<evidence type="ECO:0000313" key="1">
    <source>
        <dbReference type="EMBL" id="CBL24091.1"/>
    </source>
</evidence>
<dbReference type="HOGENOM" id="CLU_732922_0_0_9"/>
<evidence type="ECO:0000313" key="2">
    <source>
        <dbReference type="Proteomes" id="UP000008955"/>
    </source>
</evidence>
<gene>
    <name evidence="1" type="ORF">CK5_28310</name>
</gene>
<organism evidence="1 2">
    <name type="scientific">Blautia obeum A2-162</name>
    <dbReference type="NCBI Taxonomy" id="657314"/>
    <lineage>
        <taxon>Bacteria</taxon>
        <taxon>Bacillati</taxon>
        <taxon>Bacillota</taxon>
        <taxon>Clostridia</taxon>
        <taxon>Lachnospirales</taxon>
        <taxon>Lachnospiraceae</taxon>
        <taxon>Blautia</taxon>
    </lineage>
</organism>
<accession>D4LTI3</accession>
<evidence type="ECO:0008006" key="3">
    <source>
        <dbReference type="Google" id="ProtNLM"/>
    </source>
</evidence>
<reference evidence="1 2" key="1">
    <citation type="submission" date="2010-03" db="EMBL/GenBank/DDBJ databases">
        <title>The genome sequence of Ruminococcus obeum A2-162.</title>
        <authorList>
            <consortium name="metaHIT consortium -- http://www.metahit.eu/"/>
            <person name="Pajon A."/>
            <person name="Turner K."/>
            <person name="Parkhill J."/>
            <person name="Duncan S."/>
            <person name="Flint H."/>
        </authorList>
    </citation>
    <scope>NUCLEOTIDE SEQUENCE [LARGE SCALE GENOMIC DNA]</scope>
    <source>
        <strain evidence="1 2">A2-162</strain>
    </source>
</reference>
<dbReference type="AlphaFoldDB" id="D4LTI3"/>
<keyword evidence="2" id="KW-1185">Reference proteome</keyword>
<dbReference type="KEGG" id="rob:CK5_28310"/>
<dbReference type="Proteomes" id="UP000008955">
    <property type="component" value="Chromosome"/>
</dbReference>